<proteinExistence type="predicted"/>
<protein>
    <submittedName>
        <fullName evidence="1">Uncharacterized protein</fullName>
    </submittedName>
</protein>
<dbReference type="EMBL" id="CP065177">
    <property type="protein sequence ID" value="URG49384.1"/>
    <property type="molecule type" value="Genomic_DNA"/>
</dbReference>
<organism evidence="1 2">
    <name type="scientific">Pectobacterium quasiaquaticum</name>
    <dbReference type="NCBI Taxonomy" id="2774015"/>
    <lineage>
        <taxon>Bacteria</taxon>
        <taxon>Pseudomonadati</taxon>
        <taxon>Pseudomonadota</taxon>
        <taxon>Gammaproteobacteria</taxon>
        <taxon>Enterobacterales</taxon>
        <taxon>Pectobacteriaceae</taxon>
        <taxon>Pectobacterium</taxon>
    </lineage>
</organism>
<evidence type="ECO:0000313" key="1">
    <source>
        <dbReference type="EMBL" id="URG49384.1"/>
    </source>
</evidence>
<name>A0A9Q2EY24_9GAMM</name>
<dbReference type="Proteomes" id="UP000806577">
    <property type="component" value="Chromosome"/>
</dbReference>
<sequence>MITHQLRQRQARKRIDATIIQGGILLGHSHRSAILSSHADSMLLQTLR</sequence>
<dbReference type="RefSeq" id="WP_193397809.1">
    <property type="nucleotide sequence ID" value="NZ_CP065177.1"/>
</dbReference>
<gene>
    <name evidence="1" type="ORF">IG609_001980</name>
</gene>
<keyword evidence="2" id="KW-1185">Reference proteome</keyword>
<dbReference type="AlphaFoldDB" id="A0A9Q2EY24"/>
<dbReference type="KEGG" id="pqu:IG609_001980"/>
<evidence type="ECO:0000313" key="2">
    <source>
        <dbReference type="Proteomes" id="UP000806577"/>
    </source>
</evidence>
<accession>A0A9Q2EY24</accession>
<reference evidence="1 2" key="1">
    <citation type="journal article" date="2021" name="Int. J. Syst. Evol. Microbiol.">
        <title>&lt;i&gt;Pectobacterium quasiaquaticum&lt;/i&gt; sp. nov., isolated from waterways.</title>
        <authorList>
            <person name="Ben Moussa H."/>
            <person name="Pedron J."/>
            <person name="Bertrand C."/>
            <person name="Hecquet A."/>
            <person name="Barny M.A."/>
        </authorList>
    </citation>
    <scope>NUCLEOTIDE SEQUENCE [LARGE SCALE GENOMIC DNA]</scope>
    <source>
        <strain evidence="1 2">A477-S1-J17</strain>
    </source>
</reference>